<keyword evidence="7" id="KW-0462">Maltose metabolism</keyword>
<keyword evidence="4 10" id="KW-0812">Transmembrane</keyword>
<dbReference type="Gene3D" id="1.20.1250.20">
    <property type="entry name" value="MFS general substrate transporter like domains"/>
    <property type="match status" value="1"/>
</dbReference>
<proteinExistence type="inferred from homology"/>
<feature type="transmembrane region" description="Helical" evidence="10">
    <location>
        <begin position="391"/>
        <end position="419"/>
    </location>
</feature>
<feature type="transmembrane region" description="Helical" evidence="10">
    <location>
        <begin position="178"/>
        <end position="197"/>
    </location>
</feature>
<evidence type="ECO:0000256" key="6">
    <source>
        <dbReference type="ARBA" id="ARBA00023136"/>
    </source>
</evidence>
<feature type="region of interest" description="Disordered" evidence="9">
    <location>
        <begin position="523"/>
        <end position="554"/>
    </location>
</feature>
<evidence type="ECO:0000259" key="11">
    <source>
        <dbReference type="PROSITE" id="PS50850"/>
    </source>
</evidence>
<dbReference type="FunFam" id="1.20.1250.20:FF:000149">
    <property type="entry name" value="MFS transporter, SP family, general alpha glucoside:H+ symporter"/>
    <property type="match status" value="1"/>
</dbReference>
<keyword evidence="6 10" id="KW-0472">Membrane</keyword>
<evidence type="ECO:0000256" key="7">
    <source>
        <dbReference type="ARBA" id="ARBA00026248"/>
    </source>
</evidence>
<evidence type="ECO:0000313" key="13">
    <source>
        <dbReference type="Proteomes" id="UP000258309"/>
    </source>
</evidence>
<evidence type="ECO:0000256" key="9">
    <source>
        <dbReference type="SAM" id="MobiDB-lite"/>
    </source>
</evidence>
<feature type="transmembrane region" description="Helical" evidence="10">
    <location>
        <begin position="461"/>
        <end position="482"/>
    </location>
</feature>
<dbReference type="PANTHER" id="PTHR48022">
    <property type="entry name" value="PLASTIDIC GLUCOSE TRANSPORTER 4"/>
    <property type="match status" value="1"/>
</dbReference>
<dbReference type="PROSITE" id="PS50850">
    <property type="entry name" value="MFS"/>
    <property type="match status" value="1"/>
</dbReference>
<dbReference type="AlphaFoldDB" id="A0A3E2GS78"/>
<dbReference type="OrthoDB" id="6612291at2759"/>
<accession>A0A3E2GS78</accession>
<comment type="caution">
    <text evidence="12">The sequence shown here is derived from an EMBL/GenBank/DDBJ whole genome shotgun (WGS) entry which is preliminary data.</text>
</comment>
<dbReference type="GO" id="GO:0016020">
    <property type="term" value="C:membrane"/>
    <property type="evidence" value="ECO:0007669"/>
    <property type="project" value="UniProtKB-SubCell"/>
</dbReference>
<dbReference type="EMBL" id="NCSJ02000531">
    <property type="protein sequence ID" value="RFU24014.1"/>
    <property type="molecule type" value="Genomic_DNA"/>
</dbReference>
<dbReference type="Pfam" id="PF00083">
    <property type="entry name" value="Sugar_tr"/>
    <property type="match status" value="1"/>
</dbReference>
<keyword evidence="5 10" id="KW-1133">Transmembrane helix</keyword>
<feature type="transmembrane region" description="Helical" evidence="10">
    <location>
        <begin position="149"/>
        <end position="166"/>
    </location>
</feature>
<dbReference type="OMA" id="LDKEHSM"/>
<keyword evidence="3 8" id="KW-0813">Transport</keyword>
<dbReference type="GO" id="GO:0005351">
    <property type="term" value="F:carbohydrate:proton symporter activity"/>
    <property type="evidence" value="ECO:0007669"/>
    <property type="project" value="TreeGrafter"/>
</dbReference>
<dbReference type="Proteomes" id="UP000258309">
    <property type="component" value="Unassembled WGS sequence"/>
</dbReference>
<evidence type="ECO:0000256" key="1">
    <source>
        <dbReference type="ARBA" id="ARBA00004141"/>
    </source>
</evidence>
<evidence type="ECO:0000256" key="5">
    <source>
        <dbReference type="ARBA" id="ARBA00022989"/>
    </source>
</evidence>
<dbReference type="PROSITE" id="PS00217">
    <property type="entry name" value="SUGAR_TRANSPORT_2"/>
    <property type="match status" value="1"/>
</dbReference>
<evidence type="ECO:0000256" key="2">
    <source>
        <dbReference type="ARBA" id="ARBA00010992"/>
    </source>
</evidence>
<feature type="domain" description="Major facilitator superfamily (MFS) profile" evidence="11">
    <location>
        <begin position="40"/>
        <end position="488"/>
    </location>
</feature>
<dbReference type="InterPro" id="IPR005829">
    <property type="entry name" value="Sugar_transporter_CS"/>
</dbReference>
<dbReference type="GO" id="GO:0000023">
    <property type="term" value="P:maltose metabolic process"/>
    <property type="evidence" value="ECO:0007669"/>
    <property type="project" value="UniProtKB-KW"/>
</dbReference>
<sequence length="554" mass="62112">MSGSNDEITQITKEAKLAASTEKSMTLRKAIKLYPKACGWSILLSTAIVMEGYDTSLLNNFYAFPPFTREYGIPQPNTDPVTYQITPAWQNGLSNGAQCGEILGLYAAGIIVDRIGYRKTMIISLFAMVCFIFIPFFSRNLQTLLVGEILQGIPWGVFQTMTTAYASEVAPVALRAYLTTYVNLCWVMGQFISAGVLRSYLNDTTQWAYRIPFAIQWIWPLPILIGCLFAPESPWWYIRHDRVEDAKKSLLRLTTEGADPDFSAEDTIAMMIHTNELEKELQERTRYIDCFKGVDRRRTEIVCMVWLIQAFCGSSFMGFSTYFYENAGLADKNAFDLNMAQYALGAIGTIGSWFAMAWIGRRTLYVGGLSVLFCLLMIIGFVGIAPSSNHGASWAIGSMLLVYTFVYDLTVGPVCYSLVSELSSTRLKAKTIVLARNFYNMGLIVNFIITPRMLNPLAWNWSAKAGFFWAGLCAICWTWTYFRLPEPKGRTYGELDVLFERHISARKFASTVVDQFSGHTLKSVDSADKRSASSEDEKETRAGYGLGAVPKESV</sequence>
<evidence type="ECO:0000256" key="10">
    <source>
        <dbReference type="SAM" id="Phobius"/>
    </source>
</evidence>
<feature type="transmembrane region" description="Helical" evidence="10">
    <location>
        <begin position="431"/>
        <end position="449"/>
    </location>
</feature>
<dbReference type="InterPro" id="IPR020846">
    <property type="entry name" value="MFS_dom"/>
</dbReference>
<feature type="compositionally biased region" description="Basic and acidic residues" evidence="9">
    <location>
        <begin position="525"/>
        <end position="541"/>
    </location>
</feature>
<feature type="transmembrane region" description="Helical" evidence="10">
    <location>
        <begin position="301"/>
        <end position="324"/>
    </location>
</feature>
<dbReference type="NCBIfam" id="TIGR00879">
    <property type="entry name" value="SP"/>
    <property type="match status" value="1"/>
</dbReference>
<comment type="subcellular location">
    <subcellularLocation>
        <location evidence="1">Membrane</location>
        <topology evidence="1">Multi-pass membrane protein</topology>
    </subcellularLocation>
</comment>
<dbReference type="InterPro" id="IPR050360">
    <property type="entry name" value="MFS_Sugar_Transporters"/>
</dbReference>
<gene>
    <name evidence="12" type="ORF">B7463_g12326</name>
</gene>
<organism evidence="12 13">
    <name type="scientific">Scytalidium lignicola</name>
    <name type="common">Hyphomycete</name>
    <dbReference type="NCBI Taxonomy" id="5539"/>
    <lineage>
        <taxon>Eukaryota</taxon>
        <taxon>Fungi</taxon>
        <taxon>Dikarya</taxon>
        <taxon>Ascomycota</taxon>
        <taxon>Pezizomycotina</taxon>
        <taxon>Leotiomycetes</taxon>
        <taxon>Leotiomycetes incertae sedis</taxon>
        <taxon>Scytalidium</taxon>
    </lineage>
</organism>
<dbReference type="InterPro" id="IPR005828">
    <property type="entry name" value="MFS_sugar_transport-like"/>
</dbReference>
<feature type="transmembrane region" description="Helical" evidence="10">
    <location>
        <begin position="120"/>
        <end position="137"/>
    </location>
</feature>
<feature type="transmembrane region" description="Helical" evidence="10">
    <location>
        <begin position="364"/>
        <end position="385"/>
    </location>
</feature>
<dbReference type="PANTHER" id="PTHR48022:SF5">
    <property type="entry name" value="ALPHA-GLUCOSIDES PERMEASE MPH2-RELATED"/>
    <property type="match status" value="1"/>
</dbReference>
<evidence type="ECO:0000313" key="12">
    <source>
        <dbReference type="EMBL" id="RFU24014.1"/>
    </source>
</evidence>
<comment type="similarity">
    <text evidence="2 8">Belongs to the major facilitator superfamily. Sugar transporter (TC 2.A.1.1) family.</text>
</comment>
<evidence type="ECO:0000256" key="3">
    <source>
        <dbReference type="ARBA" id="ARBA00022448"/>
    </source>
</evidence>
<feature type="non-terminal residue" evidence="12">
    <location>
        <position position="1"/>
    </location>
</feature>
<dbReference type="InterPro" id="IPR036259">
    <property type="entry name" value="MFS_trans_sf"/>
</dbReference>
<dbReference type="InterPro" id="IPR003663">
    <property type="entry name" value="Sugar/inositol_transpt"/>
</dbReference>
<feature type="non-terminal residue" evidence="12">
    <location>
        <position position="554"/>
    </location>
</feature>
<evidence type="ECO:0000256" key="8">
    <source>
        <dbReference type="RuleBase" id="RU003346"/>
    </source>
</evidence>
<protein>
    <recommendedName>
        <fullName evidence="11">Major facilitator superfamily (MFS) profile domain-containing protein</fullName>
    </recommendedName>
</protein>
<feature type="transmembrane region" description="Helical" evidence="10">
    <location>
        <begin position="217"/>
        <end position="238"/>
    </location>
</feature>
<evidence type="ECO:0000256" key="4">
    <source>
        <dbReference type="ARBA" id="ARBA00022692"/>
    </source>
</evidence>
<dbReference type="SUPFAM" id="SSF103473">
    <property type="entry name" value="MFS general substrate transporter"/>
    <property type="match status" value="1"/>
</dbReference>
<feature type="transmembrane region" description="Helical" evidence="10">
    <location>
        <begin position="339"/>
        <end position="359"/>
    </location>
</feature>
<keyword evidence="13" id="KW-1185">Reference proteome</keyword>
<reference evidence="12 13" key="1">
    <citation type="submission" date="2018-05" db="EMBL/GenBank/DDBJ databases">
        <title>Draft genome sequence of Scytalidium lignicola DSM 105466, a ubiquitous saprotrophic fungus.</title>
        <authorList>
            <person name="Buettner E."/>
            <person name="Gebauer A.M."/>
            <person name="Hofrichter M."/>
            <person name="Liers C."/>
            <person name="Kellner H."/>
        </authorList>
    </citation>
    <scope>NUCLEOTIDE SEQUENCE [LARGE SCALE GENOMIC DNA]</scope>
    <source>
        <strain evidence="12 13">DSM 105466</strain>
    </source>
</reference>
<name>A0A3E2GS78_SCYLI</name>